<proteinExistence type="predicted"/>
<dbReference type="AlphaFoldDB" id="A0AAD5SXR4"/>
<feature type="compositionally biased region" description="Basic and acidic residues" evidence="1">
    <location>
        <begin position="51"/>
        <end position="64"/>
    </location>
</feature>
<comment type="caution">
    <text evidence="2">The sequence shown here is derived from an EMBL/GenBank/DDBJ whole genome shotgun (WGS) entry which is preliminary data.</text>
</comment>
<protein>
    <submittedName>
        <fullName evidence="2">Uncharacterized protein</fullName>
    </submittedName>
</protein>
<keyword evidence="3" id="KW-1185">Reference proteome</keyword>
<feature type="compositionally biased region" description="Acidic residues" evidence="1">
    <location>
        <begin position="36"/>
        <end position="50"/>
    </location>
</feature>
<accession>A0AAD5SXR4</accession>
<gene>
    <name evidence="2" type="ORF">HK100_002260</name>
</gene>
<dbReference type="EMBL" id="JADGJH010001520">
    <property type="protein sequence ID" value="KAJ3112654.1"/>
    <property type="molecule type" value="Genomic_DNA"/>
</dbReference>
<evidence type="ECO:0000313" key="2">
    <source>
        <dbReference type="EMBL" id="KAJ3112654.1"/>
    </source>
</evidence>
<reference evidence="2" key="1">
    <citation type="submission" date="2020-05" db="EMBL/GenBank/DDBJ databases">
        <title>Phylogenomic resolution of chytrid fungi.</title>
        <authorList>
            <person name="Stajich J.E."/>
            <person name="Amses K."/>
            <person name="Simmons R."/>
            <person name="Seto K."/>
            <person name="Myers J."/>
            <person name="Bonds A."/>
            <person name="Quandt C.A."/>
            <person name="Barry K."/>
            <person name="Liu P."/>
            <person name="Grigoriev I."/>
            <person name="Longcore J.E."/>
            <person name="James T.Y."/>
        </authorList>
    </citation>
    <scope>NUCLEOTIDE SEQUENCE</scope>
    <source>
        <strain evidence="2">JEL0513</strain>
    </source>
</reference>
<organism evidence="2 3">
    <name type="scientific">Physocladia obscura</name>
    <dbReference type="NCBI Taxonomy" id="109957"/>
    <lineage>
        <taxon>Eukaryota</taxon>
        <taxon>Fungi</taxon>
        <taxon>Fungi incertae sedis</taxon>
        <taxon>Chytridiomycota</taxon>
        <taxon>Chytridiomycota incertae sedis</taxon>
        <taxon>Chytridiomycetes</taxon>
        <taxon>Chytridiales</taxon>
        <taxon>Chytriomycetaceae</taxon>
        <taxon>Physocladia</taxon>
    </lineage>
</organism>
<dbReference type="Proteomes" id="UP001211907">
    <property type="component" value="Unassembled WGS sequence"/>
</dbReference>
<evidence type="ECO:0000313" key="3">
    <source>
        <dbReference type="Proteomes" id="UP001211907"/>
    </source>
</evidence>
<feature type="region of interest" description="Disordered" evidence="1">
    <location>
        <begin position="29"/>
        <end position="64"/>
    </location>
</feature>
<name>A0AAD5SXR4_9FUNG</name>
<evidence type="ECO:0000256" key="1">
    <source>
        <dbReference type="SAM" id="MobiDB-lite"/>
    </source>
</evidence>
<sequence length="64" mass="7502">MRCANAVEDDYKSTVTEEFSNYELKATTAVSKQKEEEEMDEEEEEDEIEDQMAKGRDERIDEFG</sequence>